<dbReference type="PANTHER" id="PTHR36766">
    <property type="entry name" value="PLANT BROAD-SPECTRUM MILDEW RESISTANCE PROTEIN RPW8"/>
    <property type="match status" value="1"/>
</dbReference>
<dbReference type="GO" id="GO:0005524">
    <property type="term" value="F:ATP binding"/>
    <property type="evidence" value="ECO:0007669"/>
    <property type="project" value="UniProtKB-KW"/>
</dbReference>
<keyword evidence="3" id="KW-0611">Plant defense</keyword>
<dbReference type="Pfam" id="PF18052">
    <property type="entry name" value="Rx_N"/>
    <property type="match status" value="1"/>
</dbReference>
<evidence type="ECO:0000313" key="8">
    <source>
        <dbReference type="Proteomes" id="UP000265520"/>
    </source>
</evidence>
<dbReference type="SUPFAM" id="SSF52540">
    <property type="entry name" value="P-loop containing nucleoside triphosphate hydrolases"/>
    <property type="match status" value="1"/>
</dbReference>
<dbReference type="InterPro" id="IPR027417">
    <property type="entry name" value="P-loop_NTPase"/>
</dbReference>
<dbReference type="InterPro" id="IPR042197">
    <property type="entry name" value="Apaf_helical"/>
</dbReference>
<dbReference type="Gene3D" id="1.20.5.4130">
    <property type="match status" value="1"/>
</dbReference>
<dbReference type="AlphaFoldDB" id="A0A392MZH7"/>
<evidence type="ECO:0000259" key="5">
    <source>
        <dbReference type="Pfam" id="PF00931"/>
    </source>
</evidence>
<evidence type="ECO:0000256" key="2">
    <source>
        <dbReference type="ARBA" id="ARBA00022741"/>
    </source>
</evidence>
<accession>A0A392MZH7</accession>
<proteinExistence type="predicted"/>
<dbReference type="InterPro" id="IPR002182">
    <property type="entry name" value="NB-ARC"/>
</dbReference>
<feature type="non-terminal residue" evidence="7">
    <location>
        <position position="1"/>
    </location>
</feature>
<dbReference type="GO" id="GO:0006952">
    <property type="term" value="P:defense response"/>
    <property type="evidence" value="ECO:0007669"/>
    <property type="project" value="UniProtKB-KW"/>
</dbReference>
<gene>
    <name evidence="7" type="ORF">A2U01_0013902</name>
</gene>
<dbReference type="Pfam" id="PF00931">
    <property type="entry name" value="NB-ARC"/>
    <property type="match status" value="1"/>
</dbReference>
<comment type="caution">
    <text evidence="7">The sequence shown here is derived from an EMBL/GenBank/DDBJ whole genome shotgun (WGS) entry which is preliminary data.</text>
</comment>
<dbReference type="PRINTS" id="PR00364">
    <property type="entry name" value="DISEASERSIST"/>
</dbReference>
<dbReference type="FunFam" id="3.40.50.300:FF:001091">
    <property type="entry name" value="Probable disease resistance protein At1g61300"/>
    <property type="match status" value="1"/>
</dbReference>
<dbReference type="Gene3D" id="3.40.50.300">
    <property type="entry name" value="P-loop containing nucleotide triphosphate hydrolases"/>
    <property type="match status" value="1"/>
</dbReference>
<dbReference type="GO" id="GO:0043531">
    <property type="term" value="F:ADP binding"/>
    <property type="evidence" value="ECO:0007669"/>
    <property type="project" value="InterPro"/>
</dbReference>
<keyword evidence="8" id="KW-1185">Reference proteome</keyword>
<keyword evidence="1" id="KW-0677">Repeat</keyword>
<feature type="domain" description="Disease resistance N-terminal" evidence="6">
    <location>
        <begin position="15"/>
        <end position="81"/>
    </location>
</feature>
<protein>
    <submittedName>
        <fullName evidence="7">Disease resistance protein</fullName>
    </submittedName>
</protein>
<evidence type="ECO:0000256" key="3">
    <source>
        <dbReference type="ARBA" id="ARBA00022821"/>
    </source>
</evidence>
<evidence type="ECO:0000256" key="4">
    <source>
        <dbReference type="ARBA" id="ARBA00022840"/>
    </source>
</evidence>
<keyword evidence="4" id="KW-0067">ATP-binding</keyword>
<dbReference type="Proteomes" id="UP000265520">
    <property type="component" value="Unassembled WGS sequence"/>
</dbReference>
<dbReference type="PANTHER" id="PTHR36766:SF40">
    <property type="entry name" value="DISEASE RESISTANCE PROTEIN RGA3"/>
    <property type="match status" value="1"/>
</dbReference>
<evidence type="ECO:0000256" key="1">
    <source>
        <dbReference type="ARBA" id="ARBA00022737"/>
    </source>
</evidence>
<organism evidence="7 8">
    <name type="scientific">Trifolium medium</name>
    <dbReference type="NCBI Taxonomy" id="97028"/>
    <lineage>
        <taxon>Eukaryota</taxon>
        <taxon>Viridiplantae</taxon>
        <taxon>Streptophyta</taxon>
        <taxon>Embryophyta</taxon>
        <taxon>Tracheophyta</taxon>
        <taxon>Spermatophyta</taxon>
        <taxon>Magnoliopsida</taxon>
        <taxon>eudicotyledons</taxon>
        <taxon>Gunneridae</taxon>
        <taxon>Pentapetalae</taxon>
        <taxon>rosids</taxon>
        <taxon>fabids</taxon>
        <taxon>Fabales</taxon>
        <taxon>Fabaceae</taxon>
        <taxon>Papilionoideae</taxon>
        <taxon>50 kb inversion clade</taxon>
        <taxon>NPAAA clade</taxon>
        <taxon>Hologalegina</taxon>
        <taxon>IRL clade</taxon>
        <taxon>Trifolieae</taxon>
        <taxon>Trifolium</taxon>
    </lineage>
</organism>
<dbReference type="EMBL" id="LXQA010023847">
    <property type="protein sequence ID" value="MCH92956.1"/>
    <property type="molecule type" value="Genomic_DNA"/>
</dbReference>
<reference evidence="7 8" key="1">
    <citation type="journal article" date="2018" name="Front. Plant Sci.">
        <title>Red Clover (Trifolium pratense) and Zigzag Clover (T. medium) - A Picture of Genomic Similarities and Differences.</title>
        <authorList>
            <person name="Dluhosova J."/>
            <person name="Istvanek J."/>
            <person name="Nedelnik J."/>
            <person name="Repkova J."/>
        </authorList>
    </citation>
    <scope>NUCLEOTIDE SEQUENCE [LARGE SCALE GENOMIC DNA]</scope>
    <source>
        <strain evidence="8">cv. 10/8</strain>
        <tissue evidence="7">Leaf</tissue>
    </source>
</reference>
<name>A0A392MZH7_9FABA</name>
<keyword evidence="2" id="KW-0547">Nucleotide-binding</keyword>
<feature type="domain" description="NB-ARC" evidence="5">
    <location>
        <begin position="115"/>
        <end position="288"/>
    </location>
</feature>
<dbReference type="Gene3D" id="1.10.8.430">
    <property type="entry name" value="Helical domain of apoptotic protease-activating factors"/>
    <property type="match status" value="1"/>
</dbReference>
<dbReference type="InterPro" id="IPR041118">
    <property type="entry name" value="Rx_N"/>
</dbReference>
<evidence type="ECO:0000259" key="6">
    <source>
        <dbReference type="Pfam" id="PF18052"/>
    </source>
</evidence>
<sequence>IVSGEFVDFFQSTKLDTELLDKLKVTLVSLKAVLNDAAEKQITNPAVKQWLNMLLDGVFEADALFDEINTEALRCKVEANQNLGLKSGVSNNFWNVTPTSSVVGDESAISGRDDDRKKLKEFLLSEDGSGGDGRKIGVISIVGMGGLGKTTLAKLLYNDPEVKEKFEVRGWAHVSKDLDVVAVTKTLLESVTSETITASDSNKLQVQLQQRLSNKKFLLVLDDMWHGRYVGWNSMNDIFNVGKMGSKIIITTRDERVLLPMQTFYVHRLRSLEPEDCWSLLARHAFVASNNQQRSNLEEIGREIAKKCDGLPLTAVALGGLLRTNLSEYYWNDVLKSSIWDLTKLEKA</sequence>
<evidence type="ECO:0000313" key="7">
    <source>
        <dbReference type="EMBL" id="MCH92956.1"/>
    </source>
</evidence>